<reference evidence="1" key="1">
    <citation type="submission" date="2022-01" db="EMBL/GenBank/DDBJ databases">
        <title>Genome Sequence Resource for Two Populations of Ditylenchus destructor, the Migratory Endoparasitic Phytonematode.</title>
        <authorList>
            <person name="Zhang H."/>
            <person name="Lin R."/>
            <person name="Xie B."/>
        </authorList>
    </citation>
    <scope>NUCLEOTIDE SEQUENCE</scope>
    <source>
        <strain evidence="1">BazhouSP</strain>
    </source>
</reference>
<evidence type="ECO:0000313" key="2">
    <source>
        <dbReference type="Proteomes" id="UP001201812"/>
    </source>
</evidence>
<accession>A0AAD4R6M2</accession>
<sequence length="189" mass="20810">MLLLLLLTIGQGAAVRDQRSNHQTVFCLINAIFLSKGGGGGPVHERHVLAKAFQSLDPRQQPFEVFLAVPVTCPKALRHVPQLLAFFFDPHILQKDGNARRRFGWVILLHTYPLAPVERILANPQCDEYPMAKPSGPPSVSAGTHVPSGRKVCIGDKKDFHCPAVYTVIHQVQPLENSAGAFCDQMTNE</sequence>
<comment type="caution">
    <text evidence="1">The sequence shown here is derived from an EMBL/GenBank/DDBJ whole genome shotgun (WGS) entry which is preliminary data.</text>
</comment>
<evidence type="ECO:0000313" key="1">
    <source>
        <dbReference type="EMBL" id="KAI1726406.1"/>
    </source>
</evidence>
<dbReference type="EMBL" id="JAKKPZ010000002">
    <property type="protein sequence ID" value="KAI1726406.1"/>
    <property type="molecule type" value="Genomic_DNA"/>
</dbReference>
<organism evidence="1 2">
    <name type="scientific">Ditylenchus destructor</name>
    <dbReference type="NCBI Taxonomy" id="166010"/>
    <lineage>
        <taxon>Eukaryota</taxon>
        <taxon>Metazoa</taxon>
        <taxon>Ecdysozoa</taxon>
        <taxon>Nematoda</taxon>
        <taxon>Chromadorea</taxon>
        <taxon>Rhabditida</taxon>
        <taxon>Tylenchina</taxon>
        <taxon>Tylenchomorpha</taxon>
        <taxon>Sphaerularioidea</taxon>
        <taxon>Anguinidae</taxon>
        <taxon>Anguininae</taxon>
        <taxon>Ditylenchus</taxon>
    </lineage>
</organism>
<dbReference type="Proteomes" id="UP001201812">
    <property type="component" value="Unassembled WGS sequence"/>
</dbReference>
<protein>
    <submittedName>
        <fullName evidence="1">Uncharacterized protein</fullName>
    </submittedName>
</protein>
<dbReference type="AlphaFoldDB" id="A0AAD4R6M2"/>
<gene>
    <name evidence="1" type="ORF">DdX_03126</name>
</gene>
<keyword evidence="2" id="KW-1185">Reference proteome</keyword>
<name>A0AAD4R6M2_9BILA</name>
<proteinExistence type="predicted"/>